<evidence type="ECO:0000256" key="7">
    <source>
        <dbReference type="PIRSR" id="PIRSR627057-2"/>
    </source>
</evidence>
<name>A0A1H3XVC8_9BACI</name>
<dbReference type="STRING" id="571932.SAMN05421743_102254"/>
<feature type="active site" evidence="6">
    <location>
        <position position="279"/>
    </location>
</feature>
<evidence type="ECO:0000259" key="11">
    <source>
        <dbReference type="Pfam" id="PF16491"/>
    </source>
</evidence>
<comment type="cofactor">
    <cofactor evidence="7 8">
        <name>Zn(2+)</name>
        <dbReference type="ChEBI" id="CHEBI:29105"/>
    </cofactor>
    <text evidence="7 8">Binds 1 zinc ion per subunit.</text>
</comment>
<feature type="domain" description="Peptidase M48" evidence="10">
    <location>
        <begin position="210"/>
        <end position="415"/>
    </location>
</feature>
<feature type="transmembrane region" description="Helical" evidence="9">
    <location>
        <begin position="288"/>
        <end position="307"/>
    </location>
</feature>
<dbReference type="InterPro" id="IPR027057">
    <property type="entry name" value="CAXX_Prtase_1"/>
</dbReference>
<feature type="binding site" evidence="7">
    <location>
        <position position="282"/>
    </location>
    <ligand>
        <name>Zn(2+)</name>
        <dbReference type="ChEBI" id="CHEBI:29105"/>
        <note>catalytic</note>
    </ligand>
</feature>
<dbReference type="InterPro" id="IPR001915">
    <property type="entry name" value="Peptidase_M48"/>
</dbReference>
<evidence type="ECO:0000256" key="4">
    <source>
        <dbReference type="ARBA" id="ARBA00022833"/>
    </source>
</evidence>
<feature type="transmembrane region" description="Helical" evidence="9">
    <location>
        <begin position="176"/>
        <end position="194"/>
    </location>
</feature>
<evidence type="ECO:0000313" key="13">
    <source>
        <dbReference type="Proteomes" id="UP000198584"/>
    </source>
</evidence>
<evidence type="ECO:0000256" key="3">
    <source>
        <dbReference type="ARBA" id="ARBA00022801"/>
    </source>
</evidence>
<keyword evidence="3 8" id="KW-0378">Hydrolase</keyword>
<dbReference type="Gene3D" id="3.30.2010.10">
    <property type="entry name" value="Metalloproteases ('zincins'), catalytic domain"/>
    <property type="match status" value="1"/>
</dbReference>
<dbReference type="GO" id="GO:0071586">
    <property type="term" value="P:CAAX-box protein processing"/>
    <property type="evidence" value="ECO:0007669"/>
    <property type="project" value="InterPro"/>
</dbReference>
<feature type="transmembrane region" description="Helical" evidence="9">
    <location>
        <begin position="328"/>
        <end position="346"/>
    </location>
</feature>
<gene>
    <name evidence="12" type="ORF">SAMN05421743_102254</name>
</gene>
<feature type="transmembrane region" description="Helical" evidence="9">
    <location>
        <begin position="7"/>
        <end position="28"/>
    </location>
</feature>
<dbReference type="EMBL" id="FNQR01000002">
    <property type="protein sequence ID" value="SEA02831.1"/>
    <property type="molecule type" value="Genomic_DNA"/>
</dbReference>
<feature type="domain" description="CAAX prenyl protease 1 N-terminal" evidence="11">
    <location>
        <begin position="44"/>
        <end position="204"/>
    </location>
</feature>
<dbReference type="GO" id="GO:0046872">
    <property type="term" value="F:metal ion binding"/>
    <property type="evidence" value="ECO:0007669"/>
    <property type="project" value="UniProtKB-KW"/>
</dbReference>
<evidence type="ECO:0000256" key="1">
    <source>
        <dbReference type="ARBA" id="ARBA00022670"/>
    </source>
</evidence>
<keyword evidence="9" id="KW-0472">Membrane</keyword>
<accession>A0A1H3XVC8</accession>
<proteinExistence type="inferred from homology"/>
<keyword evidence="13" id="KW-1185">Reference proteome</keyword>
<comment type="similarity">
    <text evidence="8">Belongs to the peptidase M48 family.</text>
</comment>
<dbReference type="CDD" id="cd07343">
    <property type="entry name" value="M48A_Zmpste24p_like"/>
    <property type="match status" value="1"/>
</dbReference>
<dbReference type="RefSeq" id="WP_245728792.1">
    <property type="nucleotide sequence ID" value="NZ_FNQR01000002.1"/>
</dbReference>
<reference evidence="12 13" key="1">
    <citation type="submission" date="2016-10" db="EMBL/GenBank/DDBJ databases">
        <authorList>
            <person name="de Groot N.N."/>
        </authorList>
    </citation>
    <scope>NUCLEOTIDE SEQUENCE [LARGE SCALE GENOMIC DNA]</scope>
    <source>
        <strain evidence="12 13">CCM7597</strain>
    </source>
</reference>
<evidence type="ECO:0000313" key="12">
    <source>
        <dbReference type="EMBL" id="SEA02831.1"/>
    </source>
</evidence>
<protein>
    <submittedName>
        <fullName evidence="12">Zn-dependent protease with chaperone function</fullName>
    </submittedName>
</protein>
<dbReference type="GO" id="GO:0004222">
    <property type="term" value="F:metalloendopeptidase activity"/>
    <property type="evidence" value="ECO:0007669"/>
    <property type="project" value="InterPro"/>
</dbReference>
<keyword evidence="9" id="KW-1133">Transmembrane helix</keyword>
<feature type="binding site" evidence="7">
    <location>
        <position position="278"/>
    </location>
    <ligand>
        <name>Zn(2+)</name>
        <dbReference type="ChEBI" id="CHEBI:29105"/>
        <note>catalytic</note>
    </ligand>
</feature>
<evidence type="ECO:0000256" key="2">
    <source>
        <dbReference type="ARBA" id="ARBA00022723"/>
    </source>
</evidence>
<dbReference type="Proteomes" id="UP000198584">
    <property type="component" value="Unassembled WGS sequence"/>
</dbReference>
<organism evidence="12 13">
    <name type="scientific">Thalassobacillus cyri</name>
    <dbReference type="NCBI Taxonomy" id="571932"/>
    <lineage>
        <taxon>Bacteria</taxon>
        <taxon>Bacillati</taxon>
        <taxon>Bacillota</taxon>
        <taxon>Bacilli</taxon>
        <taxon>Bacillales</taxon>
        <taxon>Bacillaceae</taxon>
        <taxon>Thalassobacillus</taxon>
    </lineage>
</organism>
<evidence type="ECO:0000256" key="5">
    <source>
        <dbReference type="ARBA" id="ARBA00023049"/>
    </source>
</evidence>
<keyword evidence="4 7" id="KW-0862">Zinc</keyword>
<evidence type="ECO:0000256" key="8">
    <source>
        <dbReference type="RuleBase" id="RU003983"/>
    </source>
</evidence>
<keyword evidence="5 8" id="KW-0482">Metalloprotease</keyword>
<evidence type="ECO:0000256" key="6">
    <source>
        <dbReference type="PIRSR" id="PIRSR627057-1"/>
    </source>
</evidence>
<dbReference type="Pfam" id="PF16491">
    <property type="entry name" value="Peptidase_M48_N"/>
    <property type="match status" value="1"/>
</dbReference>
<feature type="active site" description="Proton donor" evidence="6">
    <location>
        <position position="362"/>
    </location>
</feature>
<feature type="transmembrane region" description="Helical" evidence="9">
    <location>
        <begin position="149"/>
        <end position="169"/>
    </location>
</feature>
<keyword evidence="9" id="KW-0812">Transmembrane</keyword>
<sequence length="422" mass="48523">MKKRFAVWTAGIYIVYALIMGLYLFWWADTGVPASYQGTAADPATFMTDRELQLSQEYSRYQSMMFFLGLPLEWVIYLGVMVLGISKVFKKFGERVSRFSWINIPIYVLLLSALTWIVTFPFDFIRRSLSINYGIGTQSFSGWMRDQMISFWISTLIMAVLITVLYVLIRRFEKRWWLYAWMLLVPFLIFMMYIQPVVIDPLYNDFSRLSNPQLEEKILDLAEQADIPADRVYEVDMSEKTNAMNAYVNGIGSNLRIVLWDTTLNKLNENEVLFIMAHEIGHYVKNHLFWMLAGSIAVTFVGMYLGYRLFHAAIRKWGDAWGVKRVTDIASLPALLLIFSLLSFIVSPIELTISRGAEKSADEYAIEMTGDTEAAVGSFQQLTVTALSDVHPPALVKYLRYGHPTMMERISMLESHQGSSNE</sequence>
<evidence type="ECO:0000256" key="9">
    <source>
        <dbReference type="SAM" id="Phobius"/>
    </source>
</evidence>
<feature type="binding site" evidence="7">
    <location>
        <position position="358"/>
    </location>
    <ligand>
        <name>Zn(2+)</name>
        <dbReference type="ChEBI" id="CHEBI:29105"/>
        <note>catalytic</note>
    </ligand>
</feature>
<keyword evidence="1 8" id="KW-0645">Protease</keyword>
<dbReference type="Pfam" id="PF01435">
    <property type="entry name" value="Peptidase_M48"/>
    <property type="match status" value="1"/>
</dbReference>
<keyword evidence="2 7" id="KW-0479">Metal-binding</keyword>
<dbReference type="FunFam" id="3.30.2010.10:FF:000010">
    <property type="entry name" value="M48 family peptidase"/>
    <property type="match status" value="1"/>
</dbReference>
<evidence type="ECO:0000259" key="10">
    <source>
        <dbReference type="Pfam" id="PF01435"/>
    </source>
</evidence>
<dbReference type="AlphaFoldDB" id="A0A1H3XVC8"/>
<dbReference type="PANTHER" id="PTHR10120">
    <property type="entry name" value="CAAX PRENYL PROTEASE 1"/>
    <property type="match status" value="1"/>
</dbReference>
<dbReference type="InterPro" id="IPR032456">
    <property type="entry name" value="Peptidase_M48_N"/>
</dbReference>
<feature type="transmembrane region" description="Helical" evidence="9">
    <location>
        <begin position="64"/>
        <end position="89"/>
    </location>
</feature>
<feature type="transmembrane region" description="Helical" evidence="9">
    <location>
        <begin position="101"/>
        <end position="122"/>
    </location>
</feature>